<evidence type="ECO:0000256" key="7">
    <source>
        <dbReference type="ARBA" id="ARBA00022989"/>
    </source>
</evidence>
<dbReference type="PANTHER" id="PTHR30175:SF4">
    <property type="entry name" value="PTS SYSTEM TREHALOSE-SPECIFIC EIIBC COMPONENT"/>
    <property type="match status" value="1"/>
</dbReference>
<feature type="transmembrane region" description="Helical" evidence="9">
    <location>
        <begin position="108"/>
        <end position="126"/>
    </location>
</feature>
<feature type="transmembrane region" description="Helical" evidence="9">
    <location>
        <begin position="66"/>
        <end position="88"/>
    </location>
</feature>
<protein>
    <submittedName>
        <fullName evidence="11">PTS maltose transporter subunit IIBC</fullName>
    </submittedName>
</protein>
<dbReference type="PANTHER" id="PTHR30175">
    <property type="entry name" value="PHOSPHOTRANSFERASE SYSTEM TRANSPORT PROTEIN"/>
    <property type="match status" value="1"/>
</dbReference>
<accession>A0A3A0USE6</accession>
<evidence type="ECO:0000256" key="2">
    <source>
        <dbReference type="ARBA" id="ARBA00022448"/>
    </source>
</evidence>
<dbReference type="GO" id="GO:0090589">
    <property type="term" value="F:protein-phosphocysteine-trehalose phosphotransferase system transporter activity"/>
    <property type="evidence" value="ECO:0007669"/>
    <property type="project" value="TreeGrafter"/>
</dbReference>
<evidence type="ECO:0000256" key="4">
    <source>
        <dbReference type="ARBA" id="ARBA00022597"/>
    </source>
</evidence>
<feature type="non-terminal residue" evidence="11">
    <location>
        <position position="1"/>
    </location>
</feature>
<dbReference type="RefSeq" id="WP_182580309.1">
    <property type="nucleotide sequence ID" value="NZ_QYJN01000552.1"/>
</dbReference>
<dbReference type="EMBL" id="QYJN01000552">
    <property type="protein sequence ID" value="RIP15325.1"/>
    <property type="molecule type" value="Genomic_DNA"/>
</dbReference>
<keyword evidence="8 9" id="KW-0472">Membrane</keyword>
<evidence type="ECO:0000313" key="12">
    <source>
        <dbReference type="Proteomes" id="UP000265541"/>
    </source>
</evidence>
<evidence type="ECO:0000256" key="6">
    <source>
        <dbReference type="ARBA" id="ARBA00022692"/>
    </source>
</evidence>
<keyword evidence="6 9" id="KW-0812">Transmembrane</keyword>
<gene>
    <name evidence="11" type="ORF">BUZ14_16975</name>
</gene>
<comment type="caution">
    <text evidence="11">The sequence shown here is derived from an EMBL/GenBank/DDBJ whole genome shotgun (WGS) entry which is preliminary data.</text>
</comment>
<dbReference type="Proteomes" id="UP000265541">
    <property type="component" value="Unassembled WGS sequence"/>
</dbReference>
<proteinExistence type="predicted"/>
<dbReference type="GO" id="GO:0009401">
    <property type="term" value="P:phosphoenolpyruvate-dependent sugar phosphotransferase system"/>
    <property type="evidence" value="ECO:0007669"/>
    <property type="project" value="UniProtKB-KW"/>
</dbReference>
<keyword evidence="2" id="KW-0813">Transport</keyword>
<evidence type="ECO:0000256" key="8">
    <source>
        <dbReference type="ARBA" id="ARBA00023136"/>
    </source>
</evidence>
<name>A0A3A0USE6_STAGA</name>
<dbReference type="GO" id="GO:0008982">
    <property type="term" value="F:protein-N(PI)-phosphohistidine-sugar phosphotransferase activity"/>
    <property type="evidence" value="ECO:0007669"/>
    <property type="project" value="InterPro"/>
</dbReference>
<dbReference type="GO" id="GO:0005886">
    <property type="term" value="C:plasma membrane"/>
    <property type="evidence" value="ECO:0007669"/>
    <property type="project" value="UniProtKB-SubCell"/>
</dbReference>
<dbReference type="InterPro" id="IPR050558">
    <property type="entry name" value="PTS_Sugar-Specific_Components"/>
</dbReference>
<feature type="domain" description="PTS EIIC type-1" evidence="10">
    <location>
        <begin position="1"/>
        <end position="172"/>
    </location>
</feature>
<dbReference type="PROSITE" id="PS51103">
    <property type="entry name" value="PTS_EIIC_TYPE_1"/>
    <property type="match status" value="1"/>
</dbReference>
<dbReference type="InterPro" id="IPR013013">
    <property type="entry name" value="PTS_EIIC_1"/>
</dbReference>
<sequence>LVHPDLMSAYAYPKAVEEGKALPHWNLFGLDINQVGYQGQVLPMLVAAYILATIEKALRKVVPTVLDNLLTPLLSILVTAFVTFSFVGPITRTLGYWLSDGLTWLYEFGGAIGGLIFGLLYAPIVITGMHHSFIAIETQLIADSASTGGSFIFPIATMSNIAQGAAALAAFF</sequence>
<keyword evidence="7 9" id="KW-1133">Transmembrane helix</keyword>
<evidence type="ECO:0000256" key="9">
    <source>
        <dbReference type="SAM" id="Phobius"/>
    </source>
</evidence>
<evidence type="ECO:0000313" key="11">
    <source>
        <dbReference type="EMBL" id="RIP15325.1"/>
    </source>
</evidence>
<evidence type="ECO:0000256" key="5">
    <source>
        <dbReference type="ARBA" id="ARBA00022683"/>
    </source>
</evidence>
<keyword evidence="3" id="KW-1003">Cell membrane</keyword>
<dbReference type="GO" id="GO:0015771">
    <property type="term" value="P:trehalose transport"/>
    <property type="evidence" value="ECO:0007669"/>
    <property type="project" value="TreeGrafter"/>
</dbReference>
<comment type="subcellular location">
    <subcellularLocation>
        <location evidence="1">Cell membrane</location>
        <topology evidence="1">Multi-pass membrane protein</topology>
    </subcellularLocation>
</comment>
<keyword evidence="4" id="KW-0762">Sugar transport</keyword>
<evidence type="ECO:0000256" key="3">
    <source>
        <dbReference type="ARBA" id="ARBA00022475"/>
    </source>
</evidence>
<keyword evidence="5" id="KW-0598">Phosphotransferase system</keyword>
<feature type="non-terminal residue" evidence="11">
    <location>
        <position position="172"/>
    </location>
</feature>
<reference evidence="11 12" key="1">
    <citation type="journal article" date="2016" name="Front. Microbiol.">
        <title>Comprehensive Phylogenetic Analysis of Bovine Non-aureus Staphylococci Species Based on Whole-Genome Sequencing.</title>
        <authorList>
            <person name="Naushad S."/>
            <person name="Barkema H.W."/>
            <person name="Luby C."/>
            <person name="Condas L.A."/>
            <person name="Nobrega D.B."/>
            <person name="Carson D.A."/>
            <person name="De Buck J."/>
        </authorList>
    </citation>
    <scope>NUCLEOTIDE SEQUENCE [LARGE SCALE GENOMIC DNA]</scope>
    <source>
        <strain evidence="11 12">SNUC 4781</strain>
    </source>
</reference>
<evidence type="ECO:0000256" key="1">
    <source>
        <dbReference type="ARBA" id="ARBA00004651"/>
    </source>
</evidence>
<dbReference type="AlphaFoldDB" id="A0A3A0USE6"/>
<dbReference type="InterPro" id="IPR003352">
    <property type="entry name" value="PTS_EIIC"/>
</dbReference>
<organism evidence="11 12">
    <name type="scientific">Staphylococcus gallinarum</name>
    <dbReference type="NCBI Taxonomy" id="1293"/>
    <lineage>
        <taxon>Bacteria</taxon>
        <taxon>Bacillati</taxon>
        <taxon>Bacillota</taxon>
        <taxon>Bacilli</taxon>
        <taxon>Bacillales</taxon>
        <taxon>Staphylococcaceae</taxon>
        <taxon>Staphylococcus</taxon>
    </lineage>
</organism>
<evidence type="ECO:0000259" key="10">
    <source>
        <dbReference type="PROSITE" id="PS51103"/>
    </source>
</evidence>
<dbReference type="Pfam" id="PF02378">
    <property type="entry name" value="PTS_EIIC"/>
    <property type="match status" value="1"/>
</dbReference>